<protein>
    <recommendedName>
        <fullName evidence="2">HECT-type E3 ubiquitin transferase</fullName>
        <ecNumber evidence="2">2.3.2.26</ecNumber>
    </recommendedName>
</protein>
<dbReference type="GeneID" id="25742312"/>
<gene>
    <name evidence="5" type="ORF">MNEG_9437</name>
</gene>
<evidence type="ECO:0000313" key="6">
    <source>
        <dbReference type="Proteomes" id="UP000054498"/>
    </source>
</evidence>
<dbReference type="AlphaFoldDB" id="A0A0D2KSK9"/>
<evidence type="ECO:0000256" key="1">
    <source>
        <dbReference type="ARBA" id="ARBA00000885"/>
    </source>
</evidence>
<dbReference type="EMBL" id="KK102155">
    <property type="protein sequence ID" value="KIY98523.1"/>
    <property type="molecule type" value="Genomic_DNA"/>
</dbReference>
<dbReference type="OrthoDB" id="423283at2759"/>
<keyword evidence="3" id="KW-0808">Transferase</keyword>
<feature type="domain" description="E3 ubiquitin-protein ligase TRIP12-like TPR repeats" evidence="4">
    <location>
        <begin position="8"/>
        <end position="134"/>
    </location>
</feature>
<dbReference type="STRING" id="145388.A0A0D2KSK9"/>
<dbReference type="GO" id="GO:0043161">
    <property type="term" value="P:proteasome-mediated ubiquitin-dependent protein catabolic process"/>
    <property type="evidence" value="ECO:0007669"/>
    <property type="project" value="TreeGrafter"/>
</dbReference>
<organism evidence="5 6">
    <name type="scientific">Monoraphidium neglectum</name>
    <dbReference type="NCBI Taxonomy" id="145388"/>
    <lineage>
        <taxon>Eukaryota</taxon>
        <taxon>Viridiplantae</taxon>
        <taxon>Chlorophyta</taxon>
        <taxon>core chlorophytes</taxon>
        <taxon>Chlorophyceae</taxon>
        <taxon>CS clade</taxon>
        <taxon>Sphaeropleales</taxon>
        <taxon>Selenastraceae</taxon>
        <taxon>Monoraphidium</taxon>
    </lineage>
</organism>
<dbReference type="KEGG" id="mng:MNEG_9437"/>
<dbReference type="InterPro" id="IPR045322">
    <property type="entry name" value="HECTD1/TRIP12-like"/>
</dbReference>
<evidence type="ECO:0000313" key="5">
    <source>
        <dbReference type="EMBL" id="KIY98523.1"/>
    </source>
</evidence>
<dbReference type="Proteomes" id="UP000054498">
    <property type="component" value="Unassembled WGS sequence"/>
</dbReference>
<dbReference type="InterPro" id="IPR016024">
    <property type="entry name" value="ARM-type_fold"/>
</dbReference>
<proteinExistence type="predicted"/>
<dbReference type="RefSeq" id="XP_013897543.1">
    <property type="nucleotide sequence ID" value="XM_014042089.1"/>
</dbReference>
<dbReference type="PANTHER" id="PTHR45670:SF1">
    <property type="entry name" value="E3 UBIQUITIN-PROTEIN LIGASE HECTD1"/>
    <property type="match status" value="1"/>
</dbReference>
<feature type="non-terminal residue" evidence="5">
    <location>
        <position position="324"/>
    </location>
</feature>
<name>A0A0D2KSK9_9CHLO</name>
<evidence type="ECO:0000256" key="2">
    <source>
        <dbReference type="ARBA" id="ARBA00012485"/>
    </source>
</evidence>
<dbReference type="SUPFAM" id="SSF48371">
    <property type="entry name" value="ARM repeat"/>
    <property type="match status" value="1"/>
</dbReference>
<dbReference type="Gene3D" id="1.25.10.10">
    <property type="entry name" value="Leucine-rich Repeat Variant"/>
    <property type="match status" value="1"/>
</dbReference>
<dbReference type="InterPro" id="IPR011989">
    <property type="entry name" value="ARM-like"/>
</dbReference>
<dbReference type="Pfam" id="PF25579">
    <property type="entry name" value="TPR_TRIP12_N"/>
    <property type="match status" value="1"/>
</dbReference>
<accession>A0A0D2KSK9</accession>
<dbReference type="EC" id="2.3.2.26" evidence="2"/>
<dbReference type="GO" id="GO:0000209">
    <property type="term" value="P:protein polyubiquitination"/>
    <property type="evidence" value="ECO:0007669"/>
    <property type="project" value="TreeGrafter"/>
</dbReference>
<dbReference type="GO" id="GO:0061630">
    <property type="term" value="F:ubiquitin protein ligase activity"/>
    <property type="evidence" value="ECO:0007669"/>
    <property type="project" value="UniProtKB-EC"/>
</dbReference>
<keyword evidence="6" id="KW-1185">Reference proteome</keyword>
<evidence type="ECO:0000256" key="3">
    <source>
        <dbReference type="ARBA" id="ARBA00022679"/>
    </source>
</evidence>
<reference evidence="5 6" key="1">
    <citation type="journal article" date="2013" name="BMC Genomics">
        <title>Reconstruction of the lipid metabolism for the microalga Monoraphidium neglectum from its genome sequence reveals characteristics suitable for biofuel production.</title>
        <authorList>
            <person name="Bogen C."/>
            <person name="Al-Dilaimi A."/>
            <person name="Albersmeier A."/>
            <person name="Wichmann J."/>
            <person name="Grundmann M."/>
            <person name="Rupp O."/>
            <person name="Lauersen K.J."/>
            <person name="Blifernez-Klassen O."/>
            <person name="Kalinowski J."/>
            <person name="Goesmann A."/>
            <person name="Mussgnug J.H."/>
            <person name="Kruse O."/>
        </authorList>
    </citation>
    <scope>NUCLEOTIDE SEQUENCE [LARGE SCALE GENOMIC DNA]</scope>
    <source>
        <strain evidence="5 6">SAG 48.87</strain>
    </source>
</reference>
<sequence>MSGGHTGSRIKGILSGLRQFEDEGAQLSALTELSELLSISQEESLAATMPVEQVVPLLVQLLGMEHNPDIMLLAARCLTFMADVMPTSCSSIVRHGAVQAFCARLLNIEYIDLAEQSLQALDKLSNEHPASLLQQGGLTAVLSYLDFFPTGVQRVAVATAAKMCGALAPQHAGAARDAVPLLTNLLQYQDGRIVDSACAALCCVAEAFSGDAALQGLLLSSGATGQAAQLVALSGATGGMAAQLSLGTYYGLIRLLATCAAGSPAVAESLLQGPLVDTLRQLLAGSAMLSSAAGQACVLRTADQLSEVVGLAAALLPPVPDAAA</sequence>
<dbReference type="PANTHER" id="PTHR45670">
    <property type="entry name" value="E3 UBIQUITIN-PROTEIN LIGASE TRIP12"/>
    <property type="match status" value="1"/>
</dbReference>
<comment type="catalytic activity">
    <reaction evidence="1">
        <text>S-ubiquitinyl-[E2 ubiquitin-conjugating enzyme]-L-cysteine + [acceptor protein]-L-lysine = [E2 ubiquitin-conjugating enzyme]-L-cysteine + N(6)-ubiquitinyl-[acceptor protein]-L-lysine.</text>
        <dbReference type="EC" id="2.3.2.26"/>
    </reaction>
</comment>
<dbReference type="InterPro" id="IPR057948">
    <property type="entry name" value="TPR_TRIP12_N"/>
</dbReference>
<evidence type="ECO:0000259" key="4">
    <source>
        <dbReference type="Pfam" id="PF25579"/>
    </source>
</evidence>